<gene>
    <name evidence="1" type="ORF">JYU34_011868</name>
</gene>
<dbReference type="InterPro" id="IPR008551">
    <property type="entry name" value="TANGO2"/>
</dbReference>
<protein>
    <submittedName>
        <fullName evidence="1">Uncharacterized protein</fullName>
    </submittedName>
</protein>
<evidence type="ECO:0000313" key="2">
    <source>
        <dbReference type="Proteomes" id="UP000823941"/>
    </source>
</evidence>
<comment type="caution">
    <text evidence="1">The sequence shown here is derived from an EMBL/GenBank/DDBJ whole genome shotgun (WGS) entry which is preliminary data.</text>
</comment>
<accession>A0ABQ7QDU7</accession>
<evidence type="ECO:0000313" key="1">
    <source>
        <dbReference type="EMBL" id="KAG7303377.1"/>
    </source>
</evidence>
<organism evidence="1 2">
    <name type="scientific">Plutella xylostella</name>
    <name type="common">Diamondback moth</name>
    <name type="synonym">Plutella maculipennis</name>
    <dbReference type="NCBI Taxonomy" id="51655"/>
    <lineage>
        <taxon>Eukaryota</taxon>
        <taxon>Metazoa</taxon>
        <taxon>Ecdysozoa</taxon>
        <taxon>Arthropoda</taxon>
        <taxon>Hexapoda</taxon>
        <taxon>Insecta</taxon>
        <taxon>Pterygota</taxon>
        <taxon>Neoptera</taxon>
        <taxon>Endopterygota</taxon>
        <taxon>Lepidoptera</taxon>
        <taxon>Glossata</taxon>
        <taxon>Ditrysia</taxon>
        <taxon>Yponomeutoidea</taxon>
        <taxon>Plutellidae</taxon>
        <taxon>Plutella</taxon>
    </lineage>
</organism>
<dbReference type="Proteomes" id="UP000823941">
    <property type="component" value="Chromosome 16"/>
</dbReference>
<reference evidence="1 2" key="1">
    <citation type="submission" date="2021-06" db="EMBL/GenBank/DDBJ databases">
        <title>A haploid diamondback moth (Plutella xylostella L.) genome assembly resolves 31 chromosomes and identifies a diamide resistance mutation.</title>
        <authorList>
            <person name="Ward C.M."/>
            <person name="Perry K.D."/>
            <person name="Baker G."/>
            <person name="Powis K."/>
            <person name="Heckel D.G."/>
            <person name="Baxter S.W."/>
        </authorList>
    </citation>
    <scope>NUCLEOTIDE SEQUENCE [LARGE SCALE GENOMIC DNA]</scope>
    <source>
        <strain evidence="1 2">LV</strain>
        <tissue evidence="1">Single pupa</tissue>
    </source>
</reference>
<name>A0ABQ7QDU7_PLUXY</name>
<dbReference type="Pfam" id="PF05742">
    <property type="entry name" value="TANGO2"/>
    <property type="match status" value="1"/>
</dbReference>
<proteinExistence type="predicted"/>
<sequence>MCIIFAYLGSHDQDSDYSLVLASNRDENYDRPALNAAPWTEDPTIIGGRDMAEGCGNGSWMVISPQRKILGLLLNLPGNQKEHAKSRGKIVEDLVKHDWGSVEQYVDSIKAYSKTTNDFALISADFSKPEPVIQAFNNVTNNLETCNSTYLGFGNSLPDVPLKKVEAGKERLRNICPRLCKISKKDELIDELITLLRWDQRHLPDAELQRRNPRAYELLSSVFVSVPAFRYGTRTHSIVLVSKSGHTDFIELTMQPPIDPSQPQWTRTDFHFEPCQP</sequence>
<keyword evidence="2" id="KW-1185">Reference proteome</keyword>
<dbReference type="EMBL" id="JAHIBW010000016">
    <property type="protein sequence ID" value="KAG7303377.1"/>
    <property type="molecule type" value="Genomic_DNA"/>
</dbReference>
<dbReference type="PANTHER" id="PTHR17985:SF8">
    <property type="entry name" value="TRANSPORT AND GOLGI ORGANIZATION PROTEIN 2 HOMOLOG"/>
    <property type="match status" value="1"/>
</dbReference>
<dbReference type="PANTHER" id="PTHR17985">
    <property type="entry name" value="SER/THR-RICH PROTEIN T10 IN DGCR REGION"/>
    <property type="match status" value="1"/>
</dbReference>